<evidence type="ECO:0000256" key="2">
    <source>
        <dbReference type="PROSITE-ProRule" id="PRU00335"/>
    </source>
</evidence>
<organism evidence="4 5">
    <name type="scientific">Aureibaculum algae</name>
    <dbReference type="NCBI Taxonomy" id="2584122"/>
    <lineage>
        <taxon>Bacteria</taxon>
        <taxon>Pseudomonadati</taxon>
        <taxon>Bacteroidota</taxon>
        <taxon>Flavobacteriia</taxon>
        <taxon>Flavobacteriales</taxon>
        <taxon>Flavobacteriaceae</taxon>
        <taxon>Aureibaculum</taxon>
    </lineage>
</organism>
<protein>
    <submittedName>
        <fullName evidence="4">TetR/AcrR family transcriptional regulator</fullName>
    </submittedName>
</protein>
<sequence length="197" mass="23269">MITKEELLTCSINKFTQFGSKHVSLDEIASTLGISKKTIYTFFKNKEDLVTSSLEQLLNEFSEEIDRLISDNKEDPIISVILIYKRGFEYLKYFKPSFIFGLKKYYPKASNFFEKFNEDLANKRIYNLLKQAQEAGNIKQEVNLELVVKIYFLRIDTVLFNNNNLFKLHQKEELFKHMVVYNLKGIITRNYSNPIFE</sequence>
<dbReference type="Pfam" id="PF00440">
    <property type="entry name" value="TetR_N"/>
    <property type="match status" value="1"/>
</dbReference>
<dbReference type="RefSeq" id="WP_138952213.1">
    <property type="nucleotide sequence ID" value="NZ_CP040749.1"/>
</dbReference>
<dbReference type="Proteomes" id="UP000306229">
    <property type="component" value="Chromosome"/>
</dbReference>
<keyword evidence="1 2" id="KW-0238">DNA-binding</keyword>
<reference evidence="4 5" key="1">
    <citation type="submission" date="2019-05" db="EMBL/GenBank/DDBJ databases">
        <title>Algicella ahnfeltiae gen. nov., sp. nov., a novel marine bacterium of the family Flavobacteriaceae isolated from a red alga.</title>
        <authorList>
            <person name="Nedashkovskaya O.I."/>
            <person name="Kukhlevskiy A.D."/>
            <person name="Kim S.-G."/>
            <person name="Zhukova N.V."/>
            <person name="Mikhailov V.V."/>
        </authorList>
    </citation>
    <scope>NUCLEOTIDE SEQUENCE [LARGE SCALE GENOMIC DNA]</scope>
    <source>
        <strain evidence="4 5">10Alg115</strain>
    </source>
</reference>
<dbReference type="OrthoDB" id="881297at2"/>
<feature type="DNA-binding region" description="H-T-H motif" evidence="2">
    <location>
        <begin position="24"/>
        <end position="43"/>
    </location>
</feature>
<proteinExistence type="predicted"/>
<dbReference type="AlphaFoldDB" id="A0A5B7U096"/>
<gene>
    <name evidence="4" type="ORF">FF125_21460</name>
</gene>
<dbReference type="SUPFAM" id="SSF46689">
    <property type="entry name" value="Homeodomain-like"/>
    <property type="match status" value="1"/>
</dbReference>
<name>A0A5B7U096_9FLAO</name>
<dbReference type="EMBL" id="CP040749">
    <property type="protein sequence ID" value="QCX40886.1"/>
    <property type="molecule type" value="Genomic_DNA"/>
</dbReference>
<dbReference type="InterPro" id="IPR009057">
    <property type="entry name" value="Homeodomain-like_sf"/>
</dbReference>
<dbReference type="Gene3D" id="1.10.357.10">
    <property type="entry name" value="Tetracycline Repressor, domain 2"/>
    <property type="match status" value="1"/>
</dbReference>
<dbReference type="PANTHER" id="PTHR30328:SF54">
    <property type="entry name" value="HTH-TYPE TRANSCRIPTIONAL REPRESSOR SCO4008"/>
    <property type="match status" value="1"/>
</dbReference>
<dbReference type="InterPro" id="IPR001647">
    <property type="entry name" value="HTH_TetR"/>
</dbReference>
<dbReference type="KEGG" id="fbe:FF125_21460"/>
<accession>A0A5B7U096</accession>
<evidence type="ECO:0000313" key="5">
    <source>
        <dbReference type="Proteomes" id="UP000306229"/>
    </source>
</evidence>
<dbReference type="PANTHER" id="PTHR30328">
    <property type="entry name" value="TRANSCRIPTIONAL REPRESSOR"/>
    <property type="match status" value="1"/>
</dbReference>
<keyword evidence="5" id="KW-1185">Reference proteome</keyword>
<dbReference type="GO" id="GO:0003677">
    <property type="term" value="F:DNA binding"/>
    <property type="evidence" value="ECO:0007669"/>
    <property type="project" value="UniProtKB-UniRule"/>
</dbReference>
<feature type="domain" description="HTH tetR-type" evidence="3">
    <location>
        <begin position="1"/>
        <end position="61"/>
    </location>
</feature>
<evidence type="ECO:0000259" key="3">
    <source>
        <dbReference type="PROSITE" id="PS50977"/>
    </source>
</evidence>
<evidence type="ECO:0000313" key="4">
    <source>
        <dbReference type="EMBL" id="QCX40886.1"/>
    </source>
</evidence>
<evidence type="ECO:0000256" key="1">
    <source>
        <dbReference type="ARBA" id="ARBA00023125"/>
    </source>
</evidence>
<dbReference type="PROSITE" id="PS50977">
    <property type="entry name" value="HTH_TETR_2"/>
    <property type="match status" value="1"/>
</dbReference>
<dbReference type="InterPro" id="IPR050109">
    <property type="entry name" value="HTH-type_TetR-like_transc_reg"/>
</dbReference>